<dbReference type="PANTHER" id="PTHR46506">
    <property type="entry name" value="OS05G0143600 PROTEIN"/>
    <property type="match status" value="1"/>
</dbReference>
<evidence type="ECO:0000313" key="4">
    <source>
        <dbReference type="EMBL" id="RAL45339.1"/>
    </source>
</evidence>
<organism evidence="4 5">
    <name type="scientific">Cuscuta australis</name>
    <dbReference type="NCBI Taxonomy" id="267555"/>
    <lineage>
        <taxon>Eukaryota</taxon>
        <taxon>Viridiplantae</taxon>
        <taxon>Streptophyta</taxon>
        <taxon>Embryophyta</taxon>
        <taxon>Tracheophyta</taxon>
        <taxon>Spermatophyta</taxon>
        <taxon>Magnoliopsida</taxon>
        <taxon>eudicotyledons</taxon>
        <taxon>Gunneridae</taxon>
        <taxon>Pentapetalae</taxon>
        <taxon>asterids</taxon>
        <taxon>lamiids</taxon>
        <taxon>Solanales</taxon>
        <taxon>Convolvulaceae</taxon>
        <taxon>Cuscuteae</taxon>
        <taxon>Cuscuta</taxon>
        <taxon>Cuscuta subgen. Grammica</taxon>
        <taxon>Cuscuta sect. Cleistogrammica</taxon>
    </lineage>
</organism>
<dbReference type="InterPro" id="IPR001229">
    <property type="entry name" value="Jacalin-like_lectin_dom"/>
</dbReference>
<dbReference type="Pfam" id="PF01419">
    <property type="entry name" value="Jacalin"/>
    <property type="match status" value="1"/>
</dbReference>
<gene>
    <name evidence="4" type="ORF">DM860_013735</name>
</gene>
<dbReference type="AlphaFoldDB" id="A0A328DLY1"/>
<comment type="similarity">
    <text evidence="1">Belongs to the jacalin lectin family.</text>
</comment>
<name>A0A328DLY1_9ASTE</name>
<dbReference type="InterPro" id="IPR033734">
    <property type="entry name" value="Jacalin-like_lectin_dom_plant"/>
</dbReference>
<proteinExistence type="inferred from homology"/>
<dbReference type="CDD" id="cd09612">
    <property type="entry name" value="Jacalin"/>
    <property type="match status" value="1"/>
</dbReference>
<evidence type="ECO:0000259" key="3">
    <source>
        <dbReference type="PROSITE" id="PS51752"/>
    </source>
</evidence>
<dbReference type="PROSITE" id="PS51752">
    <property type="entry name" value="JACALIN_LECTIN"/>
    <property type="match status" value="1"/>
</dbReference>
<dbReference type="GO" id="GO:0030246">
    <property type="term" value="F:carbohydrate binding"/>
    <property type="evidence" value="ECO:0007669"/>
    <property type="project" value="UniProtKB-KW"/>
</dbReference>
<protein>
    <recommendedName>
        <fullName evidence="3">Jacalin-type lectin domain-containing protein</fullName>
    </recommendedName>
</protein>
<dbReference type="InterPro" id="IPR036404">
    <property type="entry name" value="Jacalin-like_lectin_dom_sf"/>
</dbReference>
<accession>A0A328DLY1</accession>
<keyword evidence="5" id="KW-1185">Reference proteome</keyword>
<feature type="domain" description="Jacalin-type lectin" evidence="3">
    <location>
        <begin position="324"/>
        <end position="476"/>
    </location>
</feature>
<dbReference type="EMBL" id="NQVE01000134">
    <property type="protein sequence ID" value="RAL45339.1"/>
    <property type="molecule type" value="Genomic_DNA"/>
</dbReference>
<reference evidence="4 5" key="1">
    <citation type="submission" date="2018-06" db="EMBL/GenBank/DDBJ databases">
        <title>The Genome of Cuscuta australis (Dodder) Provides Insight into the Evolution of Plant Parasitism.</title>
        <authorList>
            <person name="Liu H."/>
        </authorList>
    </citation>
    <scope>NUCLEOTIDE SEQUENCE [LARGE SCALE GENOMIC DNA]</scope>
    <source>
        <strain evidence="5">cv. Yunnan</strain>
        <tissue evidence="4">Vines</tissue>
    </source>
</reference>
<evidence type="ECO:0000313" key="5">
    <source>
        <dbReference type="Proteomes" id="UP000249390"/>
    </source>
</evidence>
<dbReference type="Gene3D" id="2.100.10.30">
    <property type="entry name" value="Jacalin-like lectin domain"/>
    <property type="match status" value="1"/>
</dbReference>
<comment type="caution">
    <text evidence="4">The sequence shown here is derived from an EMBL/GenBank/DDBJ whole genome shotgun (WGS) entry which is preliminary data.</text>
</comment>
<sequence length="477" mass="52916">MEVVIGVAAKMAEITVVPLFTPILRPLRPYWGYHDNFQALLQKAAHLNERSAEIQASIRSGANVPQEFKDWQERVTLISNATVPDLGRERRHNSSTGCGCCCNVMISAKHMRSVAKALGEAERMGEEEAGSGHYWKWLIWRENARRIGEELKERVAGVQREIGAGEVALKPVQDWIEEANAYLVDDDVSSPSTLDHKASVGDALLQRADAFVEFSRESDERRYEKTYRELGDLVKELEVKGRSVGCRIEPGHEALPDVKDWQERVEKMNADAVAMLRAGGGGGTEYYCPQQHAKLDQLSMEVRRLLEQEDKFKQVSRRCPPQVTIQSELVGGGGGSPWDFDCSRDAAIKNILISSGVVIDAVTFTAIDRKTKQVIATQKFGGNGGHTSRIDIDWPEEKLMMISGTTGSGPYYIVTADGPKDICLITSLAFHTNKRKYGPYGNGQGTLFKTPIEGEIVGFFGRAGLFIDAIGVYSYVW</sequence>
<dbReference type="SUPFAM" id="SSF51101">
    <property type="entry name" value="Mannose-binding lectins"/>
    <property type="match status" value="1"/>
</dbReference>
<dbReference type="Proteomes" id="UP000249390">
    <property type="component" value="Unassembled WGS sequence"/>
</dbReference>
<dbReference type="SMART" id="SM00915">
    <property type="entry name" value="Jacalin"/>
    <property type="match status" value="1"/>
</dbReference>
<evidence type="ECO:0000256" key="2">
    <source>
        <dbReference type="ARBA" id="ARBA00022734"/>
    </source>
</evidence>
<evidence type="ECO:0000256" key="1">
    <source>
        <dbReference type="ARBA" id="ARBA00006568"/>
    </source>
</evidence>
<keyword evidence="2" id="KW-0430">Lectin</keyword>